<dbReference type="InterPro" id="IPR011075">
    <property type="entry name" value="TetR_C"/>
</dbReference>
<sequence length="204" mass="22464">MTQTTPRRSSDATRQQILAAAFAEFYRNGFQGGSLNHIVEAAGVTKGALFHHFAGKQELGYAVVDEIIQPLLMNRWIAAVHDSDDPIRDLKTAFRRYIREDIGSGSWLNGCPLNNLAQEMSPLDEGFRSRIDRLYATWRTAFATALADGARRGTVRAWADPADAAALIVVAQMGIWGTGKYSRDEVLMVRAGEALCDYLDTLAA</sequence>
<protein>
    <submittedName>
        <fullName evidence="6">AcrR family transcriptional regulator</fullName>
    </submittedName>
</protein>
<dbReference type="InterPro" id="IPR036271">
    <property type="entry name" value="Tet_transcr_reg_TetR-rel_C_sf"/>
</dbReference>
<dbReference type="Gene3D" id="1.10.357.10">
    <property type="entry name" value="Tetracycline Repressor, domain 2"/>
    <property type="match status" value="1"/>
</dbReference>
<dbReference type="InterPro" id="IPR001647">
    <property type="entry name" value="HTH_TetR"/>
</dbReference>
<keyword evidence="7" id="KW-1185">Reference proteome</keyword>
<evidence type="ECO:0000256" key="3">
    <source>
        <dbReference type="ARBA" id="ARBA00023163"/>
    </source>
</evidence>
<feature type="domain" description="HTH tetR-type" evidence="5">
    <location>
        <begin position="11"/>
        <end position="71"/>
    </location>
</feature>
<feature type="DNA-binding region" description="H-T-H motif" evidence="4">
    <location>
        <begin position="34"/>
        <end position="53"/>
    </location>
</feature>
<dbReference type="InterPro" id="IPR009057">
    <property type="entry name" value="Homeodomain-like_sf"/>
</dbReference>
<dbReference type="SUPFAM" id="SSF46689">
    <property type="entry name" value="Homeodomain-like"/>
    <property type="match status" value="1"/>
</dbReference>
<evidence type="ECO:0000256" key="1">
    <source>
        <dbReference type="ARBA" id="ARBA00023015"/>
    </source>
</evidence>
<gene>
    <name evidence="6" type="ORF">HNQ61_001530</name>
</gene>
<dbReference type="Proteomes" id="UP000582837">
    <property type="component" value="Unassembled WGS sequence"/>
</dbReference>
<dbReference type="PANTHER" id="PTHR47506">
    <property type="entry name" value="TRANSCRIPTIONAL REGULATORY PROTEIN"/>
    <property type="match status" value="1"/>
</dbReference>
<organism evidence="6 7">
    <name type="scientific">Longimicrobium terrae</name>
    <dbReference type="NCBI Taxonomy" id="1639882"/>
    <lineage>
        <taxon>Bacteria</taxon>
        <taxon>Pseudomonadati</taxon>
        <taxon>Gemmatimonadota</taxon>
        <taxon>Longimicrobiia</taxon>
        <taxon>Longimicrobiales</taxon>
        <taxon>Longimicrobiaceae</taxon>
        <taxon>Longimicrobium</taxon>
    </lineage>
</organism>
<dbReference type="InterPro" id="IPR023772">
    <property type="entry name" value="DNA-bd_HTH_TetR-type_CS"/>
</dbReference>
<keyword evidence="3" id="KW-0804">Transcription</keyword>
<dbReference type="PRINTS" id="PR00455">
    <property type="entry name" value="HTHTETR"/>
</dbReference>
<dbReference type="Pfam" id="PF00440">
    <property type="entry name" value="TetR_N"/>
    <property type="match status" value="1"/>
</dbReference>
<dbReference type="AlphaFoldDB" id="A0A841GWB9"/>
<comment type="caution">
    <text evidence="6">The sequence shown here is derived from an EMBL/GenBank/DDBJ whole genome shotgun (WGS) entry which is preliminary data.</text>
</comment>
<dbReference type="Pfam" id="PF16925">
    <property type="entry name" value="TetR_C_13"/>
    <property type="match status" value="1"/>
</dbReference>
<keyword evidence="2 4" id="KW-0238">DNA-binding</keyword>
<dbReference type="PANTHER" id="PTHR47506:SF1">
    <property type="entry name" value="HTH-TYPE TRANSCRIPTIONAL REGULATOR YJDC"/>
    <property type="match status" value="1"/>
</dbReference>
<dbReference type="PROSITE" id="PS01081">
    <property type="entry name" value="HTH_TETR_1"/>
    <property type="match status" value="1"/>
</dbReference>
<dbReference type="EMBL" id="JACHIA010000003">
    <property type="protein sequence ID" value="MBB6069913.1"/>
    <property type="molecule type" value="Genomic_DNA"/>
</dbReference>
<accession>A0A841GWB9</accession>
<keyword evidence="1" id="KW-0805">Transcription regulation</keyword>
<dbReference type="SUPFAM" id="SSF48498">
    <property type="entry name" value="Tetracyclin repressor-like, C-terminal domain"/>
    <property type="match status" value="1"/>
</dbReference>
<evidence type="ECO:0000256" key="2">
    <source>
        <dbReference type="ARBA" id="ARBA00023125"/>
    </source>
</evidence>
<evidence type="ECO:0000313" key="6">
    <source>
        <dbReference type="EMBL" id="MBB6069913.1"/>
    </source>
</evidence>
<proteinExistence type="predicted"/>
<evidence type="ECO:0000256" key="4">
    <source>
        <dbReference type="PROSITE-ProRule" id="PRU00335"/>
    </source>
</evidence>
<dbReference type="GO" id="GO:0003677">
    <property type="term" value="F:DNA binding"/>
    <property type="evidence" value="ECO:0007669"/>
    <property type="project" value="UniProtKB-UniRule"/>
</dbReference>
<name>A0A841GWB9_9BACT</name>
<evidence type="ECO:0000259" key="5">
    <source>
        <dbReference type="PROSITE" id="PS50977"/>
    </source>
</evidence>
<reference evidence="6 7" key="1">
    <citation type="submission" date="2020-08" db="EMBL/GenBank/DDBJ databases">
        <title>Genomic Encyclopedia of Type Strains, Phase IV (KMG-IV): sequencing the most valuable type-strain genomes for metagenomic binning, comparative biology and taxonomic classification.</title>
        <authorList>
            <person name="Goeker M."/>
        </authorList>
    </citation>
    <scope>NUCLEOTIDE SEQUENCE [LARGE SCALE GENOMIC DNA]</scope>
    <source>
        <strain evidence="6 7">DSM 29007</strain>
    </source>
</reference>
<dbReference type="RefSeq" id="WP_170039461.1">
    <property type="nucleotide sequence ID" value="NZ_JABDTL010000002.1"/>
</dbReference>
<evidence type="ECO:0000313" key="7">
    <source>
        <dbReference type="Proteomes" id="UP000582837"/>
    </source>
</evidence>
<dbReference type="PROSITE" id="PS50977">
    <property type="entry name" value="HTH_TETR_2"/>
    <property type="match status" value="1"/>
</dbReference>